<dbReference type="PANTHER" id="PTHR30160:SF7">
    <property type="entry name" value="ADP-HEPTOSE--LPS HEPTOSYLTRANSFERASE 2"/>
    <property type="match status" value="1"/>
</dbReference>
<keyword evidence="3 9" id="KW-0808">Transferase</keyword>
<dbReference type="Pfam" id="PF01075">
    <property type="entry name" value="Glyco_transf_9"/>
    <property type="match status" value="2"/>
</dbReference>
<dbReference type="GO" id="GO:0009244">
    <property type="term" value="P:lipopolysaccharide core region biosynthetic process"/>
    <property type="evidence" value="ECO:0007669"/>
    <property type="project" value="TreeGrafter"/>
</dbReference>
<dbReference type="GO" id="GO:0046872">
    <property type="term" value="F:metal ion binding"/>
    <property type="evidence" value="ECO:0007669"/>
    <property type="project" value="UniProtKB-KW"/>
</dbReference>
<dbReference type="Gene3D" id="3.40.50.1000">
    <property type="entry name" value="HAD superfamily/HAD-like"/>
    <property type="match status" value="1"/>
</dbReference>
<protein>
    <recommendedName>
        <fullName evidence="7">lipopolysaccharide heptosyltransferase II</fullName>
        <ecNumber evidence="7">2.4.99.24</ecNumber>
    </recommendedName>
</protein>
<dbReference type="CDD" id="cd03789">
    <property type="entry name" value="GT9_LPS_heptosyltransferase"/>
    <property type="match status" value="1"/>
</dbReference>
<dbReference type="InterPro" id="IPR011910">
    <property type="entry name" value="RfaF"/>
</dbReference>
<sequence length="606" mass="66456">MENTTACHVPGSEPGIRNPIRGIWNCEAEPDTMSVATLRIRRTFEPDQIRSILVVSPNWLGDAVLALPALANLRRSFPEARISLLVRPWLSQLFRSLPFIDELVELPSRGELMWAATALRQRDFELALLLPNSFRTALIVRLAGIPHRVGYVADGRGPLLTVGVCPSPSSFEFRVSSYASRDSLNPKPEIRNPKLHHQADSYLGLLRSLKWDAWSRPTASLLPPGSDAEAEKLLTDLGLPSHTMLIGMTPGAAYGTAKRWPTDRFAAAADLLIDRLGATVLLFGSPREASLTSAIRERMRGAAIDFGGRTTLPELSGLLSRCALLLTNDTGTMHLASALGVPCVALFGPTDPLRTGPLGSGHRVLHDPPACSPCRYRDCPIDHRCMQALDVERVVAAVEALLTRSTSTTEENVRMRPAVFLDRDGTINEEIGPIQHPDLMRPIPGAAEALKRLGEEGYLRIVVTNQARVARGDATEELVEATHRRLLQLLREAGGEMDAFYYCPHHPREGLFPYRRACLCRKPAPGLIQQAAFEQQVDMERSYVVGDKVSDMLLADRLGLPSVLVLTGYGRESLDRLHAAGGPMPAHTARDLLGATEWIVQRSGRG</sequence>
<name>A0A2T4TY37_9BACT</name>
<accession>A0A2T4TY37</accession>
<evidence type="ECO:0000313" key="10">
    <source>
        <dbReference type="Proteomes" id="UP000241436"/>
    </source>
</evidence>
<dbReference type="GO" id="GO:0016791">
    <property type="term" value="F:phosphatase activity"/>
    <property type="evidence" value="ECO:0007669"/>
    <property type="project" value="InterPro"/>
</dbReference>
<dbReference type="NCBIfam" id="TIGR01662">
    <property type="entry name" value="HAD-SF-IIIA"/>
    <property type="match status" value="1"/>
</dbReference>
<evidence type="ECO:0000313" key="9">
    <source>
        <dbReference type="EMBL" id="PTL35999.1"/>
    </source>
</evidence>
<keyword evidence="2" id="KW-0328">Glycosyltransferase</keyword>
<dbReference type="PANTHER" id="PTHR30160">
    <property type="entry name" value="TETRAACYLDISACCHARIDE 4'-KINASE-RELATED"/>
    <property type="match status" value="1"/>
</dbReference>
<keyword evidence="10" id="KW-1185">Reference proteome</keyword>
<organism evidence="9 10">
    <name type="scientific">Candidatus Methylomirabilis limnetica</name>
    <dbReference type="NCBI Taxonomy" id="2033718"/>
    <lineage>
        <taxon>Bacteria</taxon>
        <taxon>Candidatus Methylomirabilota</taxon>
        <taxon>Candidatus Methylomirabilia</taxon>
        <taxon>Candidatus Methylomirabilales</taxon>
        <taxon>Candidatus Methylomirabilaceae</taxon>
        <taxon>Candidatus Methylomirabilis</taxon>
    </lineage>
</organism>
<dbReference type="InterPro" id="IPR023214">
    <property type="entry name" value="HAD_sf"/>
</dbReference>
<dbReference type="NCBIfam" id="TIGR02195">
    <property type="entry name" value="heptsyl_trn_II"/>
    <property type="match status" value="1"/>
</dbReference>
<dbReference type="InterPro" id="IPR051199">
    <property type="entry name" value="LPS_LOS_Heptosyltrfase"/>
</dbReference>
<dbReference type="InterPro" id="IPR036412">
    <property type="entry name" value="HAD-like_sf"/>
</dbReference>
<dbReference type="GO" id="GO:0008713">
    <property type="term" value="F:ADP-heptose-lipopolysaccharide heptosyltransferase activity"/>
    <property type="evidence" value="ECO:0007669"/>
    <property type="project" value="UniProtKB-EC"/>
</dbReference>
<evidence type="ECO:0000256" key="1">
    <source>
        <dbReference type="ARBA" id="ARBA00022490"/>
    </source>
</evidence>
<dbReference type="SUPFAM" id="SSF56784">
    <property type="entry name" value="HAD-like"/>
    <property type="match status" value="1"/>
</dbReference>
<dbReference type="InterPro" id="IPR002201">
    <property type="entry name" value="Glyco_trans_9"/>
</dbReference>
<evidence type="ECO:0000256" key="8">
    <source>
        <dbReference type="ARBA" id="ARBA00047503"/>
    </source>
</evidence>
<gene>
    <name evidence="9" type="primary">waaF</name>
    <name evidence="9" type="ORF">CLG94_06805</name>
</gene>
<evidence type="ECO:0000256" key="5">
    <source>
        <dbReference type="ARBA" id="ARBA00022801"/>
    </source>
</evidence>
<comment type="similarity">
    <text evidence="6">Belongs to the glycosyltransferase 9 family.</text>
</comment>
<keyword evidence="1" id="KW-0963">Cytoplasm</keyword>
<dbReference type="Gene3D" id="3.40.50.2000">
    <property type="entry name" value="Glycogen Phosphorylase B"/>
    <property type="match status" value="2"/>
</dbReference>
<keyword evidence="4" id="KW-0479">Metal-binding</keyword>
<dbReference type="Pfam" id="PF13242">
    <property type="entry name" value="Hydrolase_like"/>
    <property type="match status" value="1"/>
</dbReference>
<dbReference type="NCBIfam" id="TIGR01656">
    <property type="entry name" value="Histidinol-ppas"/>
    <property type="match status" value="1"/>
</dbReference>
<dbReference type="SUPFAM" id="SSF53756">
    <property type="entry name" value="UDP-Glycosyltransferase/glycogen phosphorylase"/>
    <property type="match status" value="1"/>
</dbReference>
<evidence type="ECO:0000256" key="7">
    <source>
        <dbReference type="ARBA" id="ARBA00044042"/>
    </source>
</evidence>
<comment type="catalytic activity">
    <reaction evidence="8">
        <text>an L-alpha-D-Hep-(1-&gt;5)-[alpha-Kdo-(2-&gt;4)]-alpha-Kdo-(2-&gt;6)-lipid A + ADP-L-glycero-beta-D-manno-heptose = an L-alpha-D-Hep-(1-&gt;3)-L-alpha-D-Hep-(1-&gt;5)-[alpha-Kdo-(2-&gt;4)]-alpha-Kdo-(2-&gt;6)-lipid A + ADP + H(+)</text>
        <dbReference type="Rhea" id="RHEA:74071"/>
        <dbReference type="ChEBI" id="CHEBI:15378"/>
        <dbReference type="ChEBI" id="CHEBI:61506"/>
        <dbReference type="ChEBI" id="CHEBI:193068"/>
        <dbReference type="ChEBI" id="CHEBI:193069"/>
        <dbReference type="ChEBI" id="CHEBI:456216"/>
        <dbReference type="EC" id="2.4.99.24"/>
    </reaction>
</comment>
<dbReference type="GO" id="GO:0005829">
    <property type="term" value="C:cytosol"/>
    <property type="evidence" value="ECO:0007669"/>
    <property type="project" value="TreeGrafter"/>
</dbReference>
<keyword evidence="5" id="KW-0378">Hydrolase</keyword>
<comment type="caution">
    <text evidence="9">The sequence shown here is derived from an EMBL/GenBank/DDBJ whole genome shotgun (WGS) entry which is preliminary data.</text>
</comment>
<dbReference type="InterPro" id="IPR006543">
    <property type="entry name" value="Histidinol-phos"/>
</dbReference>
<reference evidence="9 10" key="1">
    <citation type="submission" date="2017-09" db="EMBL/GenBank/DDBJ databases">
        <title>Bloom of a denitrifying methanotroph, Candidatus Methylomirabilis limnetica, in a deep stratified lake.</title>
        <authorList>
            <person name="Graf J.S."/>
            <person name="Marchant H.K."/>
            <person name="Tienken D."/>
            <person name="Hach P.F."/>
            <person name="Brand A."/>
            <person name="Schubert C.J."/>
            <person name="Kuypers M.M."/>
            <person name="Milucka J."/>
        </authorList>
    </citation>
    <scope>NUCLEOTIDE SEQUENCE [LARGE SCALE GENOMIC DNA]</scope>
    <source>
        <strain evidence="9 10">Zug</strain>
    </source>
</reference>
<reference evidence="10" key="2">
    <citation type="journal article" date="2018" name="Environ. Microbiol.">
        <title>Bloom of a denitrifying methanotroph, 'Candidatus Methylomirabilis limnetica', in a deep stratified lake.</title>
        <authorList>
            <person name="Graf J.S."/>
            <person name="Mayr M.J."/>
            <person name="Marchant H.K."/>
            <person name="Tienken D."/>
            <person name="Hach P.F."/>
            <person name="Brand A."/>
            <person name="Schubert C.J."/>
            <person name="Kuypers M.M."/>
            <person name="Milucka J."/>
        </authorList>
    </citation>
    <scope>NUCLEOTIDE SEQUENCE [LARGE SCALE GENOMIC DNA]</scope>
    <source>
        <strain evidence="10">Zug</strain>
    </source>
</reference>
<evidence type="ECO:0000256" key="4">
    <source>
        <dbReference type="ARBA" id="ARBA00022723"/>
    </source>
</evidence>
<dbReference type="Proteomes" id="UP000241436">
    <property type="component" value="Unassembled WGS sequence"/>
</dbReference>
<dbReference type="InterPro" id="IPR006549">
    <property type="entry name" value="HAD-SF_hydro_IIIA"/>
</dbReference>
<dbReference type="AlphaFoldDB" id="A0A2T4TY37"/>
<dbReference type="EMBL" id="NVQC01000020">
    <property type="protein sequence ID" value="PTL35999.1"/>
    <property type="molecule type" value="Genomic_DNA"/>
</dbReference>
<evidence type="ECO:0000256" key="3">
    <source>
        <dbReference type="ARBA" id="ARBA00022679"/>
    </source>
</evidence>
<proteinExistence type="inferred from homology"/>
<dbReference type="CDD" id="cd07503">
    <property type="entry name" value="HAD_HisB-N"/>
    <property type="match status" value="1"/>
</dbReference>
<dbReference type="EC" id="2.4.99.24" evidence="7"/>
<evidence type="ECO:0000256" key="2">
    <source>
        <dbReference type="ARBA" id="ARBA00022676"/>
    </source>
</evidence>
<evidence type="ECO:0000256" key="6">
    <source>
        <dbReference type="ARBA" id="ARBA00043995"/>
    </source>
</evidence>